<dbReference type="GO" id="GO:0019829">
    <property type="term" value="F:ATPase-coupled monoatomic cation transmembrane transporter activity"/>
    <property type="evidence" value="ECO:0007669"/>
    <property type="project" value="TreeGrafter"/>
</dbReference>
<dbReference type="InterPro" id="IPR036412">
    <property type="entry name" value="HAD-like_sf"/>
</dbReference>
<dbReference type="SMART" id="SM00831">
    <property type="entry name" value="Cation_ATPase_N"/>
    <property type="match status" value="1"/>
</dbReference>
<evidence type="ECO:0000256" key="5">
    <source>
        <dbReference type="ARBA" id="ARBA00022692"/>
    </source>
</evidence>
<dbReference type="SUPFAM" id="SSF81665">
    <property type="entry name" value="Calcium ATPase, transmembrane domain M"/>
    <property type="match status" value="1"/>
</dbReference>
<reference evidence="16 17" key="1">
    <citation type="journal article" date="2015" name="Genome Announc.">
        <title>Expanding the biotechnology potential of lactobacilli through comparative genomics of 213 strains and associated genera.</title>
        <authorList>
            <person name="Sun Z."/>
            <person name="Harris H.M."/>
            <person name="McCann A."/>
            <person name="Guo C."/>
            <person name="Argimon S."/>
            <person name="Zhang W."/>
            <person name="Yang X."/>
            <person name="Jeffery I.B."/>
            <person name="Cooney J.C."/>
            <person name="Kagawa T.F."/>
            <person name="Liu W."/>
            <person name="Song Y."/>
            <person name="Salvetti E."/>
            <person name="Wrobel A."/>
            <person name="Rasinkangas P."/>
            <person name="Parkhill J."/>
            <person name="Rea M.C."/>
            <person name="O'Sullivan O."/>
            <person name="Ritari J."/>
            <person name="Douillard F.P."/>
            <person name="Paul Ross R."/>
            <person name="Yang R."/>
            <person name="Briner A.E."/>
            <person name="Felis G.E."/>
            <person name="de Vos W.M."/>
            <person name="Barrangou R."/>
            <person name="Klaenhammer T.R."/>
            <person name="Caufield P.W."/>
            <person name="Cui Y."/>
            <person name="Zhang H."/>
            <person name="O'Toole P.W."/>
        </authorList>
    </citation>
    <scope>NUCLEOTIDE SEQUENCE [LARGE SCALE GENOMIC DNA]</scope>
    <source>
        <strain evidence="14 17">ATCC BAA-66</strain>
        <strain evidence="15 16">DSM 13344</strain>
    </source>
</reference>
<keyword evidence="7" id="KW-0067">ATP-binding</keyword>
<dbReference type="AlphaFoldDB" id="A0A0R2FKC2"/>
<dbReference type="PANTHER" id="PTHR43294">
    <property type="entry name" value="SODIUM/POTASSIUM-TRANSPORTING ATPASE SUBUNIT ALPHA"/>
    <property type="match status" value="1"/>
</dbReference>
<dbReference type="SFLD" id="SFLDG00002">
    <property type="entry name" value="C1.7:_P-type_atpase_like"/>
    <property type="match status" value="1"/>
</dbReference>
<dbReference type="Pfam" id="PF00690">
    <property type="entry name" value="Cation_ATPase_N"/>
    <property type="match status" value="1"/>
</dbReference>
<evidence type="ECO:0000256" key="1">
    <source>
        <dbReference type="ARBA" id="ARBA00004651"/>
    </source>
</evidence>
<dbReference type="GO" id="GO:0016887">
    <property type="term" value="F:ATP hydrolysis activity"/>
    <property type="evidence" value="ECO:0007669"/>
    <property type="project" value="InterPro"/>
</dbReference>
<keyword evidence="5 12" id="KW-0812">Transmembrane</keyword>
<dbReference type="PANTHER" id="PTHR43294:SF21">
    <property type="entry name" value="CATION TRANSPORTING ATPASE"/>
    <property type="match status" value="1"/>
</dbReference>
<evidence type="ECO:0000256" key="2">
    <source>
        <dbReference type="ARBA" id="ARBA00005675"/>
    </source>
</evidence>
<evidence type="ECO:0000313" key="15">
    <source>
        <dbReference type="EMBL" id="KRN32558.1"/>
    </source>
</evidence>
<evidence type="ECO:0000313" key="14">
    <source>
        <dbReference type="EMBL" id="KRN29032.1"/>
    </source>
</evidence>
<evidence type="ECO:0000313" key="17">
    <source>
        <dbReference type="Proteomes" id="UP000051751"/>
    </source>
</evidence>
<evidence type="ECO:0000256" key="11">
    <source>
        <dbReference type="ARBA" id="ARBA00023136"/>
    </source>
</evidence>
<dbReference type="PROSITE" id="PS00154">
    <property type="entry name" value="ATPASE_E1_E2"/>
    <property type="match status" value="1"/>
</dbReference>
<feature type="transmembrane region" description="Helical" evidence="12">
    <location>
        <begin position="282"/>
        <end position="308"/>
    </location>
</feature>
<dbReference type="GO" id="GO:1902600">
    <property type="term" value="P:proton transmembrane transport"/>
    <property type="evidence" value="ECO:0007669"/>
    <property type="project" value="TreeGrafter"/>
</dbReference>
<dbReference type="FunFam" id="3.40.50.1000:FF:000001">
    <property type="entry name" value="Phospholipid-transporting ATPase IC"/>
    <property type="match status" value="1"/>
</dbReference>
<evidence type="ECO:0000256" key="6">
    <source>
        <dbReference type="ARBA" id="ARBA00022741"/>
    </source>
</evidence>
<name>A0A0R2FKC2_9LACO</name>
<evidence type="ECO:0000256" key="3">
    <source>
        <dbReference type="ARBA" id="ARBA00022475"/>
    </source>
</evidence>
<dbReference type="InterPro" id="IPR006068">
    <property type="entry name" value="ATPase_P-typ_cation-transptr_C"/>
</dbReference>
<comment type="similarity">
    <text evidence="2">Belongs to the cation transport ATPase (P-type) (TC 3.A.3) family. Type IIA subfamily.</text>
</comment>
<dbReference type="PATRIC" id="fig|81857.3.peg.1253"/>
<dbReference type="Pfam" id="PF00689">
    <property type="entry name" value="Cation_ATPase_C"/>
    <property type="match status" value="1"/>
</dbReference>
<dbReference type="SFLD" id="SFLDF00027">
    <property type="entry name" value="p-type_atpase"/>
    <property type="match status" value="1"/>
</dbReference>
<dbReference type="SUPFAM" id="SSF81660">
    <property type="entry name" value="Metal cation-transporting ATPase, ATP-binding domain N"/>
    <property type="match status" value="1"/>
</dbReference>
<dbReference type="Pfam" id="PF08282">
    <property type="entry name" value="Hydrolase_3"/>
    <property type="match status" value="1"/>
</dbReference>
<sequence length="945" mass="102664">MQKSSGDEAQQIKAFSQADIQEVYQQLGTSAQGLTSAEAKKREEKYGENVIQKKKQEPLILRFLKNFTSLMAILLWVGGAVAMFAGMMTMGIAIWLVNIINGIFSFWQEFQATKATDALSKMLPSYVRAMRDGKQQQILAQDVVPGDVIAFEEGDNVAADMRLISSTDLKADQAALTGESNPIAKSLKVDANTKGRYDENNILYAGTSISTGSGTGVVLSTGMNTEFGHIAQLTQSVKPKPSPLEKELDVLTRQISLLAITMGVLFFVAAIFIVHYPWAQAFIFALGMVVAFIPEGLLPTVTLSLAAATNRMAKKHALVKQLSSVETLGSTNVICSDKTGTLTQNQMTVQQLWLPKESLTVTGLGYSPDGQVQADGKQVEAKNDSDLNTLLTGAALDSNARVVAPTEKNPKYTVLGDPTEACLGVAAQKSGINLDDLHKQLPRVKEIPFDSDRKRMTTIQKVSDTERVAYIKGAPSEVLAVSTAYLKDGQVQPLSDELKNKIMAQNDSFAKEGLRVLGVGYRDIVKGKTDLPDSLDDYSIDNVEQQMVFVGLIAMSDPPRPEVAQAIKECHEASIKVIMVTGDYGLTAESISRKIGIIGPDEDCEVVTGPQLAKMNDKELKDALRGPIIFARMAPEQKYRIVNALQEMGNIVAVTGDGVNDAPALKKADIGIAMGKNGTDVAKEAANMILTDDNFASIVSAIEEGRTVYSNIQKFLLYILNSNAPEAAPSIAFLFSNGLIPLPLTVMQILSVDLGTDMLPALGLGTEQTEPGTMQKPPRSQKDHLISKGLVAKAFGWYGLVASLISLGAYFFVNHVRGGWPNVALAASGTPIYREATTMTLAAIVFCQIAAAINCRTKKISVFKIGLFSNKRVWEGIIFEICLIIALIYIPFLQGIFNTAPLQWNEWLFLICIPIPLVLIEELRKYFVRRHDARKKAEAIANKAA</sequence>
<dbReference type="OrthoDB" id="9760364at2"/>
<keyword evidence="4" id="KW-0597">Phosphoprotein</keyword>
<dbReference type="Pfam" id="PF00122">
    <property type="entry name" value="E1-E2_ATPase"/>
    <property type="match status" value="1"/>
</dbReference>
<feature type="transmembrane region" description="Helical" evidence="12">
    <location>
        <begin position="63"/>
        <end position="84"/>
    </location>
</feature>
<keyword evidence="3" id="KW-1003">Cell membrane</keyword>
<accession>A0A0R2FKC2</accession>
<dbReference type="SFLD" id="SFLDS00003">
    <property type="entry name" value="Haloacid_Dehalogenase"/>
    <property type="match status" value="1"/>
</dbReference>
<evidence type="ECO:0000256" key="10">
    <source>
        <dbReference type="ARBA" id="ARBA00022989"/>
    </source>
</evidence>
<dbReference type="InterPro" id="IPR023298">
    <property type="entry name" value="ATPase_P-typ_TM_dom_sf"/>
</dbReference>
<dbReference type="InterPro" id="IPR023299">
    <property type="entry name" value="ATPase_P-typ_cyto_dom_N"/>
</dbReference>
<organism evidence="14 17">
    <name type="scientific">Lactobacillus selangorensis</name>
    <dbReference type="NCBI Taxonomy" id="81857"/>
    <lineage>
        <taxon>Bacteria</taxon>
        <taxon>Bacillati</taxon>
        <taxon>Bacillota</taxon>
        <taxon>Bacilli</taxon>
        <taxon>Lactobacillales</taxon>
        <taxon>Lactobacillaceae</taxon>
        <taxon>Lactobacillus</taxon>
    </lineage>
</organism>
<feature type="transmembrane region" description="Helical" evidence="12">
    <location>
        <begin position="873"/>
        <end position="892"/>
    </location>
</feature>
<dbReference type="FunFam" id="3.40.50.1000:FF:000028">
    <property type="entry name" value="Calcium-transporting P-type ATPase, putative"/>
    <property type="match status" value="1"/>
</dbReference>
<dbReference type="InterPro" id="IPR050510">
    <property type="entry name" value="Cation_transp_ATPase_P-type"/>
</dbReference>
<dbReference type="EMBL" id="JQAZ01000002">
    <property type="protein sequence ID" value="KRN32558.1"/>
    <property type="molecule type" value="Genomic_DNA"/>
</dbReference>
<dbReference type="SUPFAM" id="SSF81653">
    <property type="entry name" value="Calcium ATPase, transduction domain A"/>
    <property type="match status" value="1"/>
</dbReference>
<dbReference type="InterPro" id="IPR023214">
    <property type="entry name" value="HAD_sf"/>
</dbReference>
<dbReference type="EMBL" id="JQAT01000002">
    <property type="protein sequence ID" value="KRN29032.1"/>
    <property type="molecule type" value="Genomic_DNA"/>
</dbReference>
<dbReference type="Proteomes" id="UP000051645">
    <property type="component" value="Unassembled WGS sequence"/>
</dbReference>
<evidence type="ECO:0000259" key="13">
    <source>
        <dbReference type="SMART" id="SM00831"/>
    </source>
</evidence>
<dbReference type="InterPro" id="IPR044492">
    <property type="entry name" value="P_typ_ATPase_HD_dom"/>
</dbReference>
<feature type="transmembrane region" description="Helical" evidence="12">
    <location>
        <begin position="255"/>
        <end position="276"/>
    </location>
</feature>
<dbReference type="SUPFAM" id="SSF56784">
    <property type="entry name" value="HAD-like"/>
    <property type="match status" value="1"/>
</dbReference>
<evidence type="ECO:0000313" key="16">
    <source>
        <dbReference type="Proteomes" id="UP000051645"/>
    </source>
</evidence>
<dbReference type="GO" id="GO:0005524">
    <property type="term" value="F:ATP binding"/>
    <property type="evidence" value="ECO:0007669"/>
    <property type="project" value="UniProtKB-KW"/>
</dbReference>
<feature type="transmembrane region" description="Helical" evidence="12">
    <location>
        <begin position="904"/>
        <end position="920"/>
    </location>
</feature>
<keyword evidence="10 12" id="KW-1133">Transmembrane helix</keyword>
<evidence type="ECO:0000256" key="7">
    <source>
        <dbReference type="ARBA" id="ARBA00022840"/>
    </source>
</evidence>
<dbReference type="PRINTS" id="PR00119">
    <property type="entry name" value="CATATPASE"/>
</dbReference>
<dbReference type="InterPro" id="IPR001757">
    <property type="entry name" value="P_typ_ATPase"/>
</dbReference>
<dbReference type="STRING" id="81857.IV38_GL001247"/>
<dbReference type="InterPro" id="IPR004014">
    <property type="entry name" value="ATPase_P-typ_cation-transptr_N"/>
</dbReference>
<dbReference type="NCBIfam" id="TIGR01494">
    <property type="entry name" value="ATPase_P-type"/>
    <property type="match status" value="2"/>
</dbReference>
<dbReference type="Pfam" id="PF13246">
    <property type="entry name" value="Cation_ATPase"/>
    <property type="match status" value="1"/>
</dbReference>
<comment type="caution">
    <text evidence="14">The sequence shown here is derived from an EMBL/GenBank/DDBJ whole genome shotgun (WGS) entry which is preliminary data.</text>
</comment>
<keyword evidence="16" id="KW-1185">Reference proteome</keyword>
<dbReference type="InterPro" id="IPR008250">
    <property type="entry name" value="ATPase_P-typ_transduc_dom_A_sf"/>
</dbReference>
<protein>
    <recommendedName>
        <fullName evidence="13">Cation-transporting P-type ATPase N-terminal domain-containing protein</fullName>
    </recommendedName>
</protein>
<dbReference type="Gene3D" id="3.40.1110.10">
    <property type="entry name" value="Calcium-transporting ATPase, cytoplasmic domain N"/>
    <property type="match status" value="1"/>
</dbReference>
<comment type="subcellular location">
    <subcellularLocation>
        <location evidence="1">Cell membrane</location>
        <topology evidence="1">Multi-pass membrane protein</topology>
    </subcellularLocation>
</comment>
<dbReference type="InterPro" id="IPR059000">
    <property type="entry name" value="ATPase_P-type_domA"/>
</dbReference>
<evidence type="ECO:0000256" key="8">
    <source>
        <dbReference type="ARBA" id="ARBA00022842"/>
    </source>
</evidence>
<keyword evidence="11 12" id="KW-0472">Membrane</keyword>
<evidence type="ECO:0000256" key="12">
    <source>
        <dbReference type="SAM" id="Phobius"/>
    </source>
</evidence>
<proteinExistence type="inferred from homology"/>
<dbReference type="Gene3D" id="2.70.150.10">
    <property type="entry name" value="Calcium-transporting ATPase, cytoplasmic transduction domain A"/>
    <property type="match status" value="1"/>
</dbReference>
<evidence type="ECO:0000256" key="4">
    <source>
        <dbReference type="ARBA" id="ARBA00022553"/>
    </source>
</evidence>
<feature type="transmembrane region" description="Helical" evidence="12">
    <location>
        <begin position="90"/>
        <end position="107"/>
    </location>
</feature>
<dbReference type="Gene3D" id="3.40.50.1000">
    <property type="entry name" value="HAD superfamily/HAD-like"/>
    <property type="match status" value="1"/>
</dbReference>
<keyword evidence="8" id="KW-0460">Magnesium</keyword>
<evidence type="ECO:0000256" key="9">
    <source>
        <dbReference type="ARBA" id="ARBA00022967"/>
    </source>
</evidence>
<dbReference type="Gene3D" id="1.20.1110.10">
    <property type="entry name" value="Calcium-transporting ATPase, transmembrane domain"/>
    <property type="match status" value="1"/>
</dbReference>
<dbReference type="Proteomes" id="UP000051751">
    <property type="component" value="Unassembled WGS sequence"/>
</dbReference>
<feature type="transmembrane region" description="Helical" evidence="12">
    <location>
        <begin position="790"/>
        <end position="812"/>
    </location>
</feature>
<feature type="transmembrane region" description="Helical" evidence="12">
    <location>
        <begin position="832"/>
        <end position="853"/>
    </location>
</feature>
<dbReference type="GO" id="GO:0005886">
    <property type="term" value="C:plasma membrane"/>
    <property type="evidence" value="ECO:0007669"/>
    <property type="project" value="UniProtKB-SubCell"/>
</dbReference>
<dbReference type="FunFam" id="2.70.150.10:FF:000160">
    <property type="entry name" value="Sarcoplasmic/endoplasmic reticulum calcium ATPase 1"/>
    <property type="match status" value="1"/>
</dbReference>
<keyword evidence="6" id="KW-0547">Nucleotide-binding</keyword>
<dbReference type="PRINTS" id="PR00121">
    <property type="entry name" value="NAKATPASE"/>
</dbReference>
<gene>
    <name evidence="14" type="ORF">IV38_GL001247</name>
    <name evidence="15" type="ORF">IV40_GL000606</name>
</gene>
<dbReference type="RefSeq" id="WP_057768826.1">
    <property type="nucleotide sequence ID" value="NZ_JQAT01000002.1"/>
</dbReference>
<keyword evidence="9" id="KW-1278">Translocase</keyword>
<feature type="domain" description="Cation-transporting P-type ATPase N-terminal" evidence="13">
    <location>
        <begin position="14"/>
        <end position="87"/>
    </location>
</feature>
<dbReference type="InterPro" id="IPR018303">
    <property type="entry name" value="ATPase_P-typ_P_site"/>
</dbReference>